<dbReference type="AlphaFoldDB" id="A0A5B8U9F2"/>
<feature type="domain" description="NusB/RsmB/TIM44" evidence="7">
    <location>
        <begin position="6"/>
        <end position="128"/>
    </location>
</feature>
<dbReference type="InterPro" id="IPR006027">
    <property type="entry name" value="NusB_RsmB_TIM44"/>
</dbReference>
<evidence type="ECO:0000256" key="2">
    <source>
        <dbReference type="ARBA" id="ARBA00022814"/>
    </source>
</evidence>
<keyword evidence="4 6" id="KW-0805">Transcription regulation</keyword>
<dbReference type="InterPro" id="IPR035926">
    <property type="entry name" value="NusB-like_sf"/>
</dbReference>
<protein>
    <recommendedName>
        <fullName evidence="6">Transcription antitermination protein NusB</fullName>
    </recommendedName>
    <alternativeName>
        <fullName evidence="6">Antitermination factor NusB</fullName>
    </alternativeName>
</protein>
<evidence type="ECO:0000256" key="3">
    <source>
        <dbReference type="ARBA" id="ARBA00022884"/>
    </source>
</evidence>
<dbReference type="GO" id="GO:0031564">
    <property type="term" value="P:transcription antitermination"/>
    <property type="evidence" value="ECO:0007669"/>
    <property type="project" value="UniProtKB-KW"/>
</dbReference>
<evidence type="ECO:0000313" key="9">
    <source>
        <dbReference type="Proteomes" id="UP000321805"/>
    </source>
</evidence>
<dbReference type="KEGG" id="bsol:FSW04_17880"/>
<keyword evidence="9" id="KW-1185">Reference proteome</keyword>
<keyword evidence="3 6" id="KW-0694">RNA-binding</keyword>
<dbReference type="GO" id="GO:0003723">
    <property type="term" value="F:RNA binding"/>
    <property type="evidence" value="ECO:0007669"/>
    <property type="project" value="UniProtKB-UniRule"/>
</dbReference>
<dbReference type="PANTHER" id="PTHR11078:SF3">
    <property type="entry name" value="ANTITERMINATION NUSB DOMAIN-CONTAINING PROTEIN"/>
    <property type="match status" value="1"/>
</dbReference>
<evidence type="ECO:0000259" key="7">
    <source>
        <dbReference type="Pfam" id="PF01029"/>
    </source>
</evidence>
<reference evidence="8 9" key="1">
    <citation type="journal article" date="2018" name="J. Microbiol.">
        <title>Baekduia soli gen. nov., sp. nov., a novel bacterium isolated from the soil of Baekdu Mountain and proposal of a novel family name, Baekduiaceae fam. nov.</title>
        <authorList>
            <person name="An D.S."/>
            <person name="Siddiqi M.Z."/>
            <person name="Kim K.H."/>
            <person name="Yu H.S."/>
            <person name="Im W.T."/>
        </authorList>
    </citation>
    <scope>NUCLEOTIDE SEQUENCE [LARGE SCALE GENOMIC DNA]</scope>
    <source>
        <strain evidence="8 9">BR7-21</strain>
    </source>
</reference>
<evidence type="ECO:0000313" key="8">
    <source>
        <dbReference type="EMBL" id="QEC49262.1"/>
    </source>
</evidence>
<dbReference type="RefSeq" id="WP_146921625.1">
    <property type="nucleotide sequence ID" value="NZ_CP042430.1"/>
</dbReference>
<keyword evidence="5 6" id="KW-0804">Transcription</keyword>
<evidence type="ECO:0000256" key="5">
    <source>
        <dbReference type="ARBA" id="ARBA00023163"/>
    </source>
</evidence>
<evidence type="ECO:0000256" key="4">
    <source>
        <dbReference type="ARBA" id="ARBA00023015"/>
    </source>
</evidence>
<dbReference type="Pfam" id="PF01029">
    <property type="entry name" value="NusB"/>
    <property type="match status" value="1"/>
</dbReference>
<dbReference type="EMBL" id="CP042430">
    <property type="protein sequence ID" value="QEC49262.1"/>
    <property type="molecule type" value="Genomic_DNA"/>
</dbReference>
<accession>A0A5B8U9F2</accession>
<gene>
    <name evidence="6" type="primary">nusB</name>
    <name evidence="8" type="ORF">FSW04_17880</name>
</gene>
<dbReference type="GO" id="GO:0006353">
    <property type="term" value="P:DNA-templated transcription termination"/>
    <property type="evidence" value="ECO:0007669"/>
    <property type="project" value="UniProtKB-UniRule"/>
</dbReference>
<dbReference type="Proteomes" id="UP000321805">
    <property type="component" value="Chromosome"/>
</dbReference>
<dbReference type="InterPro" id="IPR011605">
    <property type="entry name" value="NusB_fam"/>
</dbReference>
<name>A0A5B8U9F2_9ACTN</name>
<comment type="similarity">
    <text evidence="1 6">Belongs to the NusB family.</text>
</comment>
<evidence type="ECO:0000256" key="1">
    <source>
        <dbReference type="ARBA" id="ARBA00005952"/>
    </source>
</evidence>
<dbReference type="OrthoDB" id="3528057at2"/>
<dbReference type="HAMAP" id="MF_00073">
    <property type="entry name" value="NusB"/>
    <property type="match status" value="1"/>
</dbReference>
<dbReference type="PANTHER" id="PTHR11078">
    <property type="entry name" value="N UTILIZATION SUBSTANCE PROTEIN B-RELATED"/>
    <property type="match status" value="1"/>
</dbReference>
<keyword evidence="2 6" id="KW-0889">Transcription antitermination</keyword>
<organism evidence="8 9">
    <name type="scientific">Baekduia soli</name>
    <dbReference type="NCBI Taxonomy" id="496014"/>
    <lineage>
        <taxon>Bacteria</taxon>
        <taxon>Bacillati</taxon>
        <taxon>Actinomycetota</taxon>
        <taxon>Thermoleophilia</taxon>
        <taxon>Solirubrobacterales</taxon>
        <taxon>Baekduiaceae</taxon>
        <taxon>Baekduia</taxon>
    </lineage>
</organism>
<dbReference type="GO" id="GO:0005829">
    <property type="term" value="C:cytosol"/>
    <property type="evidence" value="ECO:0007669"/>
    <property type="project" value="TreeGrafter"/>
</dbReference>
<evidence type="ECO:0000256" key="6">
    <source>
        <dbReference type="HAMAP-Rule" id="MF_00073"/>
    </source>
</evidence>
<comment type="function">
    <text evidence="6">Involved in transcription antitermination. Required for transcription of ribosomal RNA (rRNA) genes. Binds specifically to the boxA antiterminator sequence of the ribosomal RNA (rrn) operons.</text>
</comment>
<sequence>MSRRTDQRRAAAFALYQHDLTGRELDDLFEPDATTFTRALAYAASDYTPDLDAVLERHARGWTVDRIAPLERAIMRVALLEMLHPDAVPGDTPIPPEGAIDEAVETAKAFCSAEAPGFVNGILAAALREHRPAQVRE</sequence>
<dbReference type="Gene3D" id="1.10.940.10">
    <property type="entry name" value="NusB-like"/>
    <property type="match status" value="1"/>
</dbReference>
<dbReference type="SUPFAM" id="SSF48013">
    <property type="entry name" value="NusB-like"/>
    <property type="match status" value="1"/>
</dbReference>
<proteinExistence type="inferred from homology"/>